<gene>
    <name evidence="1" type="ORF">JHL16_04145</name>
</gene>
<dbReference type="Proteomes" id="UP000616151">
    <property type="component" value="Unassembled WGS sequence"/>
</dbReference>
<name>A0ACC5QYR0_9HYPH</name>
<evidence type="ECO:0000313" key="1">
    <source>
        <dbReference type="EMBL" id="MBK1865531.1"/>
    </source>
</evidence>
<accession>A0ACC5QYR0</accession>
<protein>
    <submittedName>
        <fullName evidence="1">MFS transporter</fullName>
    </submittedName>
</protein>
<comment type="caution">
    <text evidence="1">The sequence shown here is derived from an EMBL/GenBank/DDBJ whole genome shotgun (WGS) entry which is preliminary data.</text>
</comment>
<dbReference type="EMBL" id="JAENHL010000004">
    <property type="protein sequence ID" value="MBK1865531.1"/>
    <property type="molecule type" value="Genomic_DNA"/>
</dbReference>
<sequence length="117" mass="13238">MKIRLSFNNLTMSATLEDNPSARDFAAMLPLDDLTIDNYANNEKISYLPRKLTEDGSGPFDSERPGDVCYYAPWGNLALFYAGYRWSQGLIRLGRIDGSFKPLQARGKFPLSIKLIR</sequence>
<evidence type="ECO:0000313" key="2">
    <source>
        <dbReference type="Proteomes" id="UP000616151"/>
    </source>
</evidence>
<keyword evidence="2" id="KW-1185">Reference proteome</keyword>
<organism evidence="1 2">
    <name type="scientific">Taklimakanibacter albus</name>
    <dbReference type="NCBI Taxonomy" id="2800327"/>
    <lineage>
        <taxon>Bacteria</taxon>
        <taxon>Pseudomonadati</taxon>
        <taxon>Pseudomonadota</taxon>
        <taxon>Alphaproteobacteria</taxon>
        <taxon>Hyphomicrobiales</taxon>
        <taxon>Aestuariivirgaceae</taxon>
        <taxon>Taklimakanibacter</taxon>
    </lineage>
</organism>
<reference evidence="1" key="1">
    <citation type="submission" date="2021-01" db="EMBL/GenBank/DDBJ databases">
        <authorList>
            <person name="Sun Q."/>
        </authorList>
    </citation>
    <scope>NUCLEOTIDE SEQUENCE</scope>
    <source>
        <strain evidence="1">YIM B02566</strain>
    </source>
</reference>
<proteinExistence type="predicted"/>